<name>A0ABT0W7P7_9BACI</name>
<dbReference type="Proteomes" id="UP001523262">
    <property type="component" value="Unassembled WGS sequence"/>
</dbReference>
<dbReference type="SUPFAM" id="SSF56281">
    <property type="entry name" value="Metallo-hydrolase/oxidoreductase"/>
    <property type="match status" value="1"/>
</dbReference>
<keyword evidence="3" id="KW-1185">Reference proteome</keyword>
<dbReference type="PANTHER" id="PTHR42951">
    <property type="entry name" value="METALLO-BETA-LACTAMASE DOMAIN-CONTAINING"/>
    <property type="match status" value="1"/>
</dbReference>
<sequence>MSKEEWASLPEQMQFLYKNAPKSKVHKTLEDGQELSFCGGIQVIFTLGYTFGHISLYLKQSKTLVAGDAMVVADGVLRRPIPTLDMKTAIESLEKFLDLDIETIICYHGGIDRPDTPIMSVPTKESLILAPSSFYIFLLLFLQ</sequence>
<dbReference type="Gene3D" id="3.60.15.10">
    <property type="entry name" value="Ribonuclease Z/Hydroxyacylglutathione hydrolase-like"/>
    <property type="match status" value="1"/>
</dbReference>
<dbReference type="PANTHER" id="PTHR42951:SF15">
    <property type="entry name" value="METALLO-BETA-LACTAMASE SUPERFAMILY PROTEIN"/>
    <property type="match status" value="1"/>
</dbReference>
<comment type="caution">
    <text evidence="2">The sequence shown here is derived from an EMBL/GenBank/DDBJ whole genome shotgun (WGS) entry which is preliminary data.</text>
</comment>
<reference evidence="2 3" key="1">
    <citation type="submission" date="2022-06" db="EMBL/GenBank/DDBJ databases">
        <authorList>
            <person name="Jeon C.O."/>
        </authorList>
    </citation>
    <scope>NUCLEOTIDE SEQUENCE [LARGE SCALE GENOMIC DNA]</scope>
    <source>
        <strain evidence="2 3">KCTC 13943</strain>
    </source>
</reference>
<dbReference type="InterPro" id="IPR036866">
    <property type="entry name" value="RibonucZ/Hydroxyglut_hydro"/>
</dbReference>
<evidence type="ECO:0000313" key="3">
    <source>
        <dbReference type="Proteomes" id="UP001523262"/>
    </source>
</evidence>
<dbReference type="EMBL" id="JAMQCR010000001">
    <property type="protein sequence ID" value="MCM2532341.1"/>
    <property type="molecule type" value="Genomic_DNA"/>
</dbReference>
<proteinExistence type="predicted"/>
<protein>
    <recommendedName>
        <fullName evidence="1">Metallo-beta-lactamase domain-containing protein</fullName>
    </recommendedName>
</protein>
<evidence type="ECO:0000313" key="2">
    <source>
        <dbReference type="EMBL" id="MCM2532341.1"/>
    </source>
</evidence>
<accession>A0ABT0W7P7</accession>
<evidence type="ECO:0000259" key="1">
    <source>
        <dbReference type="Pfam" id="PF00753"/>
    </source>
</evidence>
<dbReference type="InterPro" id="IPR001279">
    <property type="entry name" value="Metallo-B-lactamas"/>
</dbReference>
<feature type="domain" description="Metallo-beta-lactamase" evidence="1">
    <location>
        <begin position="16"/>
        <end position="108"/>
    </location>
</feature>
<dbReference type="Pfam" id="PF00753">
    <property type="entry name" value="Lactamase_B"/>
    <property type="match status" value="1"/>
</dbReference>
<dbReference type="InterPro" id="IPR050855">
    <property type="entry name" value="NDM-1-like"/>
</dbReference>
<organism evidence="2 3">
    <name type="scientific">Neobacillus pocheonensis</name>
    <dbReference type="NCBI Taxonomy" id="363869"/>
    <lineage>
        <taxon>Bacteria</taxon>
        <taxon>Bacillati</taxon>
        <taxon>Bacillota</taxon>
        <taxon>Bacilli</taxon>
        <taxon>Bacillales</taxon>
        <taxon>Bacillaceae</taxon>
        <taxon>Neobacillus</taxon>
    </lineage>
</organism>
<gene>
    <name evidence="2" type="ORF">NDK43_07970</name>
</gene>